<name>A0ABV5Z1A9_9ACTN</name>
<reference evidence="1 2" key="1">
    <citation type="submission" date="2024-09" db="EMBL/GenBank/DDBJ databases">
        <authorList>
            <person name="Sun Q."/>
            <person name="Mori K."/>
        </authorList>
    </citation>
    <scope>NUCLEOTIDE SEQUENCE [LARGE SCALE GENOMIC DNA]</scope>
    <source>
        <strain evidence="1 2">TBRC 0563</strain>
    </source>
</reference>
<keyword evidence="2" id="KW-1185">Reference proteome</keyword>
<evidence type="ECO:0000313" key="1">
    <source>
        <dbReference type="EMBL" id="MFB9840412.1"/>
    </source>
</evidence>
<dbReference type="EMBL" id="JBHLZP010001072">
    <property type="protein sequence ID" value="MFB9840412.1"/>
    <property type="molecule type" value="Genomic_DNA"/>
</dbReference>
<accession>A0ABV5Z1A9</accession>
<feature type="non-terminal residue" evidence="1">
    <location>
        <position position="153"/>
    </location>
</feature>
<protein>
    <submittedName>
        <fullName evidence="1">Uncharacterized protein</fullName>
    </submittedName>
</protein>
<organism evidence="1 2">
    <name type="scientific">Actinoallomurus acaciae</name>
    <dbReference type="NCBI Taxonomy" id="502577"/>
    <lineage>
        <taxon>Bacteria</taxon>
        <taxon>Bacillati</taxon>
        <taxon>Actinomycetota</taxon>
        <taxon>Actinomycetes</taxon>
        <taxon>Streptosporangiales</taxon>
        <taxon>Thermomonosporaceae</taxon>
        <taxon>Actinoallomurus</taxon>
    </lineage>
</organism>
<dbReference type="Proteomes" id="UP001589627">
    <property type="component" value="Unassembled WGS sequence"/>
</dbReference>
<proteinExistence type="predicted"/>
<gene>
    <name evidence="1" type="ORF">ACFFNX_50525</name>
</gene>
<evidence type="ECO:0000313" key="2">
    <source>
        <dbReference type="Proteomes" id="UP001589627"/>
    </source>
</evidence>
<comment type="caution">
    <text evidence="1">The sequence shown here is derived from an EMBL/GenBank/DDBJ whole genome shotgun (WGS) entry which is preliminary data.</text>
</comment>
<sequence>MATAAHLSGWGSPVPAPAVLEALRALPERLRDCALSHAVDAAVAARASVIVARSDPGMLADHLVSVLRGRLHGGNVCDGEEPEWFTIPYRWCLVLEELQAAHRRTPDALRHPYSREWERLYQRSIPGESLAEQLRHVERWWDRDQRDDAARDA</sequence>